<dbReference type="InterPro" id="IPR009097">
    <property type="entry name" value="Cyclic_Pdiesterase"/>
</dbReference>
<organism evidence="1 2">
    <name type="scientific">Panacibacter ginsenosidivorans</name>
    <dbReference type="NCBI Taxonomy" id="1813871"/>
    <lineage>
        <taxon>Bacteria</taxon>
        <taxon>Pseudomonadati</taxon>
        <taxon>Bacteroidota</taxon>
        <taxon>Chitinophagia</taxon>
        <taxon>Chitinophagales</taxon>
        <taxon>Chitinophagaceae</taxon>
        <taxon>Panacibacter</taxon>
    </lineage>
</organism>
<gene>
    <name evidence="1" type="ORF">FRZ67_14780</name>
</gene>
<dbReference type="Gene3D" id="3.90.1140.10">
    <property type="entry name" value="Cyclic phosphodiesterase"/>
    <property type="match status" value="1"/>
</dbReference>
<dbReference type="Pfam" id="PF13563">
    <property type="entry name" value="2_5_RNA_ligase2"/>
    <property type="match status" value="1"/>
</dbReference>
<accession>A0A5B8VAK7</accession>
<dbReference type="PANTHER" id="PTHR40037:SF1">
    <property type="entry name" value="PHOSPHOESTERASE SAOUHSC_00951-RELATED"/>
    <property type="match status" value="1"/>
</dbReference>
<dbReference type="KEGG" id="pgin:FRZ67_14780"/>
<dbReference type="RefSeq" id="WP_147190581.1">
    <property type="nucleotide sequence ID" value="NZ_CP042435.1"/>
</dbReference>
<dbReference type="SUPFAM" id="SSF55144">
    <property type="entry name" value="LigT-like"/>
    <property type="match status" value="1"/>
</dbReference>
<evidence type="ECO:0000313" key="2">
    <source>
        <dbReference type="Proteomes" id="UP000321533"/>
    </source>
</evidence>
<keyword evidence="2" id="KW-1185">Reference proteome</keyword>
<sequence length="197" mass="23106">MPKENLYFIALIPKRELLEKINAFKQDFANRFNSSKALKVYPHITLKAPFKCVENAHKELLKWFSELHIKQKAFAIQLKNFGAFLNSKNPVVYINPMQSKELQFMQKEIIASFSSLFPGDIHPVDVDFKPHVTIAYRDLEPAMFEKAWEEYKHKSFNEDFEVDAFYLLQHDTDKWNIIATYSLSSNNTETLKHTNQA</sequence>
<evidence type="ECO:0008006" key="3">
    <source>
        <dbReference type="Google" id="ProtNLM"/>
    </source>
</evidence>
<dbReference type="AlphaFoldDB" id="A0A5B8VAK7"/>
<evidence type="ECO:0000313" key="1">
    <source>
        <dbReference type="EMBL" id="QEC68507.1"/>
    </source>
</evidence>
<dbReference type="OrthoDB" id="1951600at2"/>
<reference evidence="1 2" key="1">
    <citation type="journal article" date="2016" name="Int. J. Syst. Evol. Microbiol.">
        <title>Panacibacter ginsenosidivorans gen. nov., sp. nov., with ginsenoside converting activity isolated from soil of a ginseng field.</title>
        <authorList>
            <person name="Siddiqi M.Z."/>
            <person name="Muhammad Shafi S."/>
            <person name="Choi K.D."/>
            <person name="Im W.T."/>
        </authorList>
    </citation>
    <scope>NUCLEOTIDE SEQUENCE [LARGE SCALE GENOMIC DNA]</scope>
    <source>
        <strain evidence="1 2">Gsoil1550</strain>
    </source>
</reference>
<dbReference type="InterPro" id="IPR050580">
    <property type="entry name" value="2H_phosphoesterase_YjcG-like"/>
</dbReference>
<name>A0A5B8VAK7_9BACT</name>
<dbReference type="EMBL" id="CP042435">
    <property type="protein sequence ID" value="QEC68507.1"/>
    <property type="molecule type" value="Genomic_DNA"/>
</dbReference>
<proteinExistence type="predicted"/>
<protein>
    <recommendedName>
        <fullName evidence="3">2'-5' RNA ligase family protein</fullName>
    </recommendedName>
</protein>
<dbReference type="Proteomes" id="UP000321533">
    <property type="component" value="Chromosome"/>
</dbReference>
<dbReference type="PANTHER" id="PTHR40037">
    <property type="entry name" value="PHOSPHOESTERASE YJCG-RELATED"/>
    <property type="match status" value="1"/>
</dbReference>